<dbReference type="GO" id="GO:0003755">
    <property type="term" value="F:peptidyl-prolyl cis-trans isomerase activity"/>
    <property type="evidence" value="ECO:0007669"/>
    <property type="project" value="UniProtKB-KW"/>
</dbReference>
<reference evidence="13" key="1">
    <citation type="journal article" date="2014" name="Int. J. Syst. Evol. Microbiol.">
        <title>Complete genome sequence of Corynebacterium casei LMG S-19264T (=DSM 44701T), isolated from a smear-ripened cheese.</title>
        <authorList>
            <consortium name="US DOE Joint Genome Institute (JGI-PGF)"/>
            <person name="Walter F."/>
            <person name="Albersmeier A."/>
            <person name="Kalinowski J."/>
            <person name="Ruckert C."/>
        </authorList>
    </citation>
    <scope>NUCLEOTIDE SEQUENCE</scope>
    <source>
        <strain evidence="13">CGMCC 1.15966</strain>
    </source>
</reference>
<dbReference type="InterPro" id="IPR052029">
    <property type="entry name" value="PpiD_chaperone"/>
</dbReference>
<evidence type="ECO:0000256" key="2">
    <source>
        <dbReference type="ARBA" id="ARBA00022475"/>
    </source>
</evidence>
<dbReference type="AlphaFoldDB" id="A0A8H9KT00"/>
<evidence type="ECO:0000256" key="5">
    <source>
        <dbReference type="ARBA" id="ARBA00022989"/>
    </source>
</evidence>
<evidence type="ECO:0000259" key="12">
    <source>
        <dbReference type="PROSITE" id="PS50198"/>
    </source>
</evidence>
<dbReference type="InterPro" id="IPR000297">
    <property type="entry name" value="PPIase_PpiC"/>
</dbReference>
<evidence type="ECO:0000256" key="4">
    <source>
        <dbReference type="ARBA" id="ARBA00022692"/>
    </source>
</evidence>
<dbReference type="InterPro" id="IPR027304">
    <property type="entry name" value="Trigger_fact/SurA_dom_sf"/>
</dbReference>
<name>A0A8H9KT00_9SPHI</name>
<dbReference type="GO" id="GO:0005886">
    <property type="term" value="C:plasma membrane"/>
    <property type="evidence" value="ECO:0007669"/>
    <property type="project" value="UniProtKB-SubCell"/>
</dbReference>
<organism evidence="13 14">
    <name type="scientific">Sphingobacterium cellulitidis</name>
    <dbReference type="NCBI Taxonomy" id="1768011"/>
    <lineage>
        <taxon>Bacteria</taxon>
        <taxon>Pseudomonadati</taxon>
        <taxon>Bacteroidota</taxon>
        <taxon>Sphingobacteriia</taxon>
        <taxon>Sphingobacteriales</taxon>
        <taxon>Sphingobacteriaceae</taxon>
        <taxon>Sphingobacterium</taxon>
    </lineage>
</organism>
<dbReference type="Gene3D" id="3.10.50.40">
    <property type="match status" value="2"/>
</dbReference>
<dbReference type="Proteomes" id="UP000614460">
    <property type="component" value="Unassembled WGS sequence"/>
</dbReference>
<comment type="subcellular location">
    <subcellularLocation>
        <location evidence="1">Cell inner membrane</location>
        <topology evidence="1">Single-pass type II membrane protein</topology>
        <orientation evidence="1">Periplasmic side</orientation>
    </subcellularLocation>
</comment>
<evidence type="ECO:0000256" key="8">
    <source>
        <dbReference type="ARBA" id="ARBA00038408"/>
    </source>
</evidence>
<evidence type="ECO:0000313" key="13">
    <source>
        <dbReference type="EMBL" id="GGE09273.1"/>
    </source>
</evidence>
<protein>
    <recommendedName>
        <fullName evidence="9">Periplasmic chaperone PpiD</fullName>
    </recommendedName>
    <alternativeName>
        <fullName evidence="10">Periplasmic folding chaperone</fullName>
    </alternativeName>
</protein>
<feature type="domain" description="PpiC" evidence="12">
    <location>
        <begin position="342"/>
        <end position="439"/>
    </location>
</feature>
<dbReference type="PANTHER" id="PTHR47529">
    <property type="entry name" value="PEPTIDYL-PROLYL CIS-TRANS ISOMERASE D"/>
    <property type="match status" value="1"/>
</dbReference>
<keyword evidence="14" id="KW-1185">Reference proteome</keyword>
<keyword evidence="7" id="KW-0143">Chaperone</keyword>
<keyword evidence="5" id="KW-1133">Transmembrane helix</keyword>
<keyword evidence="3" id="KW-0997">Cell inner membrane</keyword>
<evidence type="ECO:0000256" key="9">
    <source>
        <dbReference type="ARBA" id="ARBA00040743"/>
    </source>
</evidence>
<comment type="similarity">
    <text evidence="8">Belongs to the PpiD chaperone family.</text>
</comment>
<dbReference type="EMBL" id="BMKM01000001">
    <property type="protein sequence ID" value="GGE09273.1"/>
    <property type="molecule type" value="Genomic_DNA"/>
</dbReference>
<keyword evidence="6" id="KW-0472">Membrane</keyword>
<gene>
    <name evidence="13" type="ORF">GCM10011516_03660</name>
</gene>
<reference evidence="13" key="2">
    <citation type="submission" date="2020-09" db="EMBL/GenBank/DDBJ databases">
        <authorList>
            <person name="Sun Q."/>
            <person name="Zhou Y."/>
        </authorList>
    </citation>
    <scope>NUCLEOTIDE SEQUENCE</scope>
    <source>
        <strain evidence="13">CGMCC 1.15966</strain>
    </source>
</reference>
<evidence type="ECO:0000256" key="6">
    <source>
        <dbReference type="ARBA" id="ARBA00023136"/>
    </source>
</evidence>
<dbReference type="PANTHER" id="PTHR47529:SF1">
    <property type="entry name" value="PERIPLASMIC CHAPERONE PPID"/>
    <property type="match status" value="1"/>
</dbReference>
<keyword evidence="4" id="KW-0812">Transmembrane</keyword>
<keyword evidence="11" id="KW-0697">Rotamase</keyword>
<dbReference type="SUPFAM" id="SSF54534">
    <property type="entry name" value="FKBP-like"/>
    <property type="match status" value="1"/>
</dbReference>
<dbReference type="InterPro" id="IPR046357">
    <property type="entry name" value="PPIase_dom_sf"/>
</dbReference>
<evidence type="ECO:0000256" key="10">
    <source>
        <dbReference type="ARBA" id="ARBA00042775"/>
    </source>
</evidence>
<dbReference type="RefSeq" id="WP_094255691.1">
    <property type="nucleotide sequence ID" value="NZ_BMKM01000001.1"/>
</dbReference>
<evidence type="ECO:0000256" key="3">
    <source>
        <dbReference type="ARBA" id="ARBA00022519"/>
    </source>
</evidence>
<evidence type="ECO:0000256" key="11">
    <source>
        <dbReference type="PROSITE-ProRule" id="PRU00278"/>
    </source>
</evidence>
<sequence>MGLMTSLRNRAGLVIFVIGLAIVAFLLGDAINVGTPFWQRNQNEVGSINGEGIDYQSFNQQVDQASQMYQQQMGGASSPQMRGFAVQQVWNQFLTQNLLNQEIEKLGLQVGKEELNSLLFGNNPSPQIVQAFTNPQTGQFDKNYLSAVIEQAKTNPEMNAQWEGLLQNVKNERLNQKYTNLINNSIYTTSLEAEYDYNSRNKLANFKYVMLDYASVKDSEIKLTDADYKEYYDKNKNAFKNPEEVRTLEYVLFDAKPNAADTALVLGEVQKLKTELQNSTNDSSFVTINSENKYPVRYYSKGQLSPALDSVAFNSAAGTVVGPYLTQNVYEIAKVISVKNSPDSVNASHILINPATEGGVDKAMAKADSIKNLIQGGANFAALAVEFSADPNSKNNAGELGTLTRGNIPELDEVLFDGKAGDVKVVSTNFGVHVVKVNRQVGNSTIAKLAIVDKSINSGKATTDAAYAKANQFFTAANKSNFNDIAKQQNVEILKNDRTVAMDNMLAGVEVPRELVRWAFEAENGEVSDKIYESTDNFIVARVTNIQPKGIQPMESVKTLIEPVVKNLVKARMLKEKMNNALSGANSLDQVGQKLGKNVQTVDNVVLANPVIPGVAVENAVVGTVFGLQPNKPSKSIEGKQGVYAVQVTGFVNPKALAGEELTAQQKQITESKSQRSWGTILKALQDNAKIVDNRIKFY</sequence>
<accession>A0A8H9KT00</accession>
<proteinExistence type="inferred from homology"/>
<keyword evidence="2" id="KW-1003">Cell membrane</keyword>
<dbReference type="SUPFAM" id="SSF109998">
    <property type="entry name" value="Triger factor/SurA peptide-binding domain-like"/>
    <property type="match status" value="1"/>
</dbReference>
<dbReference type="Pfam" id="PF13623">
    <property type="entry name" value="SurA_N_2"/>
    <property type="match status" value="1"/>
</dbReference>
<dbReference type="Pfam" id="PF13616">
    <property type="entry name" value="Rotamase_3"/>
    <property type="match status" value="1"/>
</dbReference>
<comment type="caution">
    <text evidence="13">The sequence shown here is derived from an EMBL/GenBank/DDBJ whole genome shotgun (WGS) entry which is preliminary data.</text>
</comment>
<evidence type="ECO:0000313" key="14">
    <source>
        <dbReference type="Proteomes" id="UP000614460"/>
    </source>
</evidence>
<keyword evidence="11 13" id="KW-0413">Isomerase</keyword>
<evidence type="ECO:0000256" key="1">
    <source>
        <dbReference type="ARBA" id="ARBA00004382"/>
    </source>
</evidence>
<dbReference type="PROSITE" id="PS50198">
    <property type="entry name" value="PPIC_PPIASE_2"/>
    <property type="match status" value="1"/>
</dbReference>
<evidence type="ECO:0000256" key="7">
    <source>
        <dbReference type="ARBA" id="ARBA00023186"/>
    </source>
</evidence>